<evidence type="ECO:0000313" key="3">
    <source>
        <dbReference type="EMBL" id="HIQ68214.1"/>
    </source>
</evidence>
<keyword evidence="2" id="KW-0472">Membrane</keyword>
<feature type="transmembrane region" description="Helical" evidence="2">
    <location>
        <begin position="38"/>
        <end position="56"/>
    </location>
</feature>
<evidence type="ECO:0000313" key="4">
    <source>
        <dbReference type="Proteomes" id="UP000886796"/>
    </source>
</evidence>
<feature type="transmembrane region" description="Helical" evidence="2">
    <location>
        <begin position="205"/>
        <end position="223"/>
    </location>
</feature>
<reference evidence="3" key="2">
    <citation type="journal article" date="2021" name="PeerJ">
        <title>Extensive microbial diversity within the chicken gut microbiome revealed by metagenomics and culture.</title>
        <authorList>
            <person name="Gilroy R."/>
            <person name="Ravi A."/>
            <person name="Getino M."/>
            <person name="Pursley I."/>
            <person name="Horton D.L."/>
            <person name="Alikhan N.F."/>
            <person name="Baker D."/>
            <person name="Gharbi K."/>
            <person name="Hall N."/>
            <person name="Watson M."/>
            <person name="Adriaenssens E.M."/>
            <person name="Foster-Nyarko E."/>
            <person name="Jarju S."/>
            <person name="Secka A."/>
            <person name="Antonio M."/>
            <person name="Oren A."/>
            <person name="Chaudhuri R.R."/>
            <person name="La Ragione R."/>
            <person name="Hildebrand F."/>
            <person name="Pallen M.J."/>
        </authorList>
    </citation>
    <scope>NUCLEOTIDE SEQUENCE</scope>
    <source>
        <strain evidence="3">13361</strain>
    </source>
</reference>
<dbReference type="Proteomes" id="UP000886796">
    <property type="component" value="Unassembled WGS sequence"/>
</dbReference>
<feature type="compositionally biased region" description="Polar residues" evidence="1">
    <location>
        <begin position="293"/>
        <end position="303"/>
    </location>
</feature>
<comment type="caution">
    <text evidence="3">The sequence shown here is derived from an EMBL/GenBank/DDBJ whole genome shotgun (WGS) entry which is preliminary data.</text>
</comment>
<reference evidence="3" key="1">
    <citation type="submission" date="2020-10" db="EMBL/GenBank/DDBJ databases">
        <authorList>
            <person name="Gilroy R."/>
        </authorList>
    </citation>
    <scope>NUCLEOTIDE SEQUENCE</scope>
    <source>
        <strain evidence="3">13361</strain>
    </source>
</reference>
<feature type="region of interest" description="Disordered" evidence="1">
    <location>
        <begin position="293"/>
        <end position="336"/>
    </location>
</feature>
<evidence type="ECO:0000256" key="2">
    <source>
        <dbReference type="SAM" id="Phobius"/>
    </source>
</evidence>
<feature type="transmembrane region" description="Helical" evidence="2">
    <location>
        <begin position="253"/>
        <end position="273"/>
    </location>
</feature>
<feature type="transmembrane region" description="Helical" evidence="2">
    <location>
        <begin position="180"/>
        <end position="198"/>
    </location>
</feature>
<feature type="transmembrane region" description="Helical" evidence="2">
    <location>
        <begin position="12"/>
        <end position="32"/>
    </location>
</feature>
<feature type="transmembrane region" description="Helical" evidence="2">
    <location>
        <begin position="93"/>
        <end position="116"/>
    </location>
</feature>
<feature type="transmembrane region" description="Helical" evidence="2">
    <location>
        <begin position="385"/>
        <end position="407"/>
    </location>
</feature>
<sequence>MENRFGIRAGRVCLWLLLIYLFECTVGGSGRWLSVGPLSIRMILFALCFVATLPEVWLQRKGLLKNPLIWLTLLFGVYILFSAFLGWKNGNRLGFIWGDISGFLPLALLPGGIAVFSKEENWKKGLLAIYLGTLLVGVVTTVLHFWFAFAPQIHVHYVNTWLNDHAMGGMALMETGLHRVYIRSQIFLQVGILLGIYFAGKAKGIWRILCFLAEGVLLFACLISYTRGFWLGLAVSAAVLLVLQPCHWRTYFTAALVSLGVTAVLFLASWGSFGRPIALIELAGRFDPSLIQQAPASPQSPDGGQTEPVEETTQPVQPTEQPQSTEPTQPPSVDENNTEALALRQQTLVLHRQKIGENPILGSGLGTNLDGIREDGKTEYMYLDMLMKLGGVGFVLFLLVFFWPAGVQLGRRWRQIPSAIPFTAPAMGVLTLLCSYIGVAVTSGLNPFLTNPMGIMMLMILAAGSCMKNNEVKER</sequence>
<proteinExistence type="predicted"/>
<dbReference type="AlphaFoldDB" id="A0A9D0Z3D4"/>
<accession>A0A9D0Z3D4</accession>
<dbReference type="EMBL" id="DVFK01000091">
    <property type="protein sequence ID" value="HIQ68214.1"/>
    <property type="molecule type" value="Genomic_DNA"/>
</dbReference>
<feature type="transmembrane region" description="Helical" evidence="2">
    <location>
        <begin position="128"/>
        <end position="149"/>
    </location>
</feature>
<keyword evidence="2" id="KW-1133">Transmembrane helix</keyword>
<feature type="transmembrane region" description="Helical" evidence="2">
    <location>
        <begin position="68"/>
        <end position="87"/>
    </location>
</feature>
<feature type="compositionally biased region" description="Low complexity" evidence="1">
    <location>
        <begin position="305"/>
        <end position="333"/>
    </location>
</feature>
<organism evidence="3 4">
    <name type="scientific">Candidatus Faecousia excrementigallinarum</name>
    <dbReference type="NCBI Taxonomy" id="2840806"/>
    <lineage>
        <taxon>Bacteria</taxon>
        <taxon>Bacillati</taxon>
        <taxon>Bacillota</taxon>
        <taxon>Clostridia</taxon>
        <taxon>Eubacteriales</taxon>
        <taxon>Oscillospiraceae</taxon>
        <taxon>Faecousia</taxon>
    </lineage>
</organism>
<name>A0A9D0Z3D4_9FIRM</name>
<gene>
    <name evidence="3" type="ORF">IAB74_06880</name>
</gene>
<feature type="transmembrane region" description="Helical" evidence="2">
    <location>
        <begin position="419"/>
        <end position="442"/>
    </location>
</feature>
<protein>
    <submittedName>
        <fullName evidence="3">Uncharacterized protein</fullName>
    </submittedName>
</protein>
<evidence type="ECO:0000256" key="1">
    <source>
        <dbReference type="SAM" id="MobiDB-lite"/>
    </source>
</evidence>
<keyword evidence="2" id="KW-0812">Transmembrane</keyword>